<evidence type="ECO:0000256" key="1">
    <source>
        <dbReference type="SAM" id="MobiDB-lite"/>
    </source>
</evidence>
<proteinExistence type="predicted"/>
<dbReference type="AlphaFoldDB" id="A0A8S2IIN7"/>
<comment type="caution">
    <text evidence="2">The sequence shown here is derived from an EMBL/GenBank/DDBJ whole genome shotgun (WGS) entry which is preliminary data.</text>
</comment>
<feature type="compositionally biased region" description="Polar residues" evidence="1">
    <location>
        <begin position="395"/>
        <end position="411"/>
    </location>
</feature>
<dbReference type="Proteomes" id="UP000681967">
    <property type="component" value="Unassembled WGS sequence"/>
</dbReference>
<evidence type="ECO:0000313" key="3">
    <source>
        <dbReference type="Proteomes" id="UP000681967"/>
    </source>
</evidence>
<gene>
    <name evidence="2" type="ORF">BYL167_LOCUS431</name>
</gene>
<reference evidence="2" key="1">
    <citation type="submission" date="2021-02" db="EMBL/GenBank/DDBJ databases">
        <authorList>
            <person name="Nowell W R."/>
        </authorList>
    </citation>
    <scope>NUCLEOTIDE SEQUENCE</scope>
</reference>
<feature type="region of interest" description="Disordered" evidence="1">
    <location>
        <begin position="390"/>
        <end position="411"/>
    </location>
</feature>
<organism evidence="2 3">
    <name type="scientific">Rotaria magnacalcarata</name>
    <dbReference type="NCBI Taxonomy" id="392030"/>
    <lineage>
        <taxon>Eukaryota</taxon>
        <taxon>Metazoa</taxon>
        <taxon>Spiralia</taxon>
        <taxon>Gnathifera</taxon>
        <taxon>Rotifera</taxon>
        <taxon>Eurotatoria</taxon>
        <taxon>Bdelloidea</taxon>
        <taxon>Philodinida</taxon>
        <taxon>Philodinidae</taxon>
        <taxon>Rotaria</taxon>
    </lineage>
</organism>
<accession>A0A8S2IIN7</accession>
<protein>
    <submittedName>
        <fullName evidence="2">Uncharacterized protein</fullName>
    </submittedName>
</protein>
<evidence type="ECO:0000313" key="2">
    <source>
        <dbReference type="EMBL" id="CAF3752953.1"/>
    </source>
</evidence>
<name>A0A8S2IIN7_9BILA</name>
<sequence length="707" mass="82471">MDSSSNTNLVYLIDQIRSNLLILDGHETMKETPRAHAWLLTTLSIYGDQFDVLIDLYRLFREQSSYILLSFIIEHILQHHMNEIDKSAYLLEEFQLIFTASSNSFIEKNQFSYHHLCSLLSSSTRDIISSLLIRKWYDELEKSLLLSSKSTESLNQCREKALACLSLSSSSSISSILQLIINTEEKIGFNIQQTSLNILRCLFVQDLLPISKIDVRVDILIILFDFFKNYSGSSTRRQKLLELRILIDRTHNSTIRCPLECFIFCTSFPVYIQSILNLSSILNGDVYKDYIFICSTSSIKAFMNRKNEIINLEFIENFFLFVECLSLLQQSQTVLCLKLYQETIDKIHLNSNIDNYRRLLRIFYFYYLIQKSKIDQTIKSIEQTNQNKPIIIDDTPQSPTMQDDSNVESNSTINNSPLISPDAENLIEQLNDNSLESRLQTCSLFAMSHHSDQRHSTISFCIDTLIYIYENHASNNQQKPLLSISSDYCFIPRSYDTIFDYILDIILQNLSPTLILLQVEQERLSSSAVTSIYPKNLLHTLSPALLRYIYDRKLLGQLLKYIQTTTKTERRWPTNTNKRKLDDEDIQITDEQFVEKIIQHVGNITQWTNEQRRYAIYTYIIDQRQTLLRARNLHYGFNDQLDNDDYNLNTQDRQMFHSNYNLRRLPSIDTNLLNSFASEENNLHERAIATARRAQAIVKGDPREFMG</sequence>
<dbReference type="EMBL" id="CAJOBH010000043">
    <property type="protein sequence ID" value="CAF3752953.1"/>
    <property type="molecule type" value="Genomic_DNA"/>
</dbReference>